<dbReference type="EMBL" id="QGNW01001290">
    <property type="protein sequence ID" value="RVW47074.1"/>
    <property type="molecule type" value="Genomic_DNA"/>
</dbReference>
<reference evidence="3 4" key="1">
    <citation type="journal article" date="2018" name="PLoS Genet.">
        <title>Population sequencing reveals clonal diversity and ancestral inbreeding in the grapevine cultivar Chardonnay.</title>
        <authorList>
            <person name="Roach M.J."/>
            <person name="Johnson D.L."/>
            <person name="Bohlmann J."/>
            <person name="van Vuuren H.J."/>
            <person name="Jones S.J."/>
            <person name="Pretorius I.S."/>
            <person name="Schmidt S.A."/>
            <person name="Borneman A.R."/>
        </authorList>
    </citation>
    <scope>NUCLEOTIDE SEQUENCE [LARGE SCALE GENOMIC DNA]</scope>
    <source>
        <strain evidence="4">cv. Chardonnay</strain>
        <tissue evidence="3">Leaf</tissue>
    </source>
</reference>
<sequence length="124" mass="14041">MAAQKGDNHEFNQSTTQERDSEIISSMGSASAFNNSSLHLIVEKLNSNNYREWTHAIKLVIDINGKLEFLTGETQRPPLTDAAASWKWRSKNSFITSCIINSMKPTIDKMYMFLPTAKDVWDAI</sequence>
<dbReference type="AlphaFoldDB" id="A0A438EH72"/>
<accession>A0A438EH72</accession>
<feature type="domain" description="Retrotransposon Copia-like N-terminal" evidence="2">
    <location>
        <begin position="34"/>
        <end position="78"/>
    </location>
</feature>
<dbReference type="Pfam" id="PF14244">
    <property type="entry name" value="Retrotran_gag_3"/>
    <property type="match status" value="1"/>
</dbReference>
<gene>
    <name evidence="3" type="ORF">CK203_107457</name>
</gene>
<evidence type="ECO:0000256" key="1">
    <source>
        <dbReference type="SAM" id="MobiDB-lite"/>
    </source>
</evidence>
<feature type="compositionally biased region" description="Basic and acidic residues" evidence="1">
    <location>
        <begin position="1"/>
        <end position="10"/>
    </location>
</feature>
<comment type="caution">
    <text evidence="3">The sequence shown here is derived from an EMBL/GenBank/DDBJ whole genome shotgun (WGS) entry which is preliminary data.</text>
</comment>
<evidence type="ECO:0000313" key="3">
    <source>
        <dbReference type="EMBL" id="RVW47074.1"/>
    </source>
</evidence>
<evidence type="ECO:0000259" key="2">
    <source>
        <dbReference type="Pfam" id="PF14244"/>
    </source>
</evidence>
<protein>
    <recommendedName>
        <fullName evidence="2">Retrotransposon Copia-like N-terminal domain-containing protein</fullName>
    </recommendedName>
</protein>
<feature type="region of interest" description="Disordered" evidence="1">
    <location>
        <begin position="1"/>
        <end position="25"/>
    </location>
</feature>
<name>A0A438EH72_VITVI</name>
<evidence type="ECO:0000313" key="4">
    <source>
        <dbReference type="Proteomes" id="UP000288805"/>
    </source>
</evidence>
<dbReference type="PANTHER" id="PTHR37610:SF75">
    <property type="entry name" value="RETROTRANSPOSON COPIA-LIKE N-TERMINAL DOMAIN-CONTAINING PROTEIN"/>
    <property type="match status" value="1"/>
</dbReference>
<dbReference type="InterPro" id="IPR029472">
    <property type="entry name" value="Copia-like_N"/>
</dbReference>
<proteinExistence type="predicted"/>
<dbReference type="PANTHER" id="PTHR37610">
    <property type="entry name" value="CCHC-TYPE DOMAIN-CONTAINING PROTEIN"/>
    <property type="match status" value="1"/>
</dbReference>
<organism evidence="3 4">
    <name type="scientific">Vitis vinifera</name>
    <name type="common">Grape</name>
    <dbReference type="NCBI Taxonomy" id="29760"/>
    <lineage>
        <taxon>Eukaryota</taxon>
        <taxon>Viridiplantae</taxon>
        <taxon>Streptophyta</taxon>
        <taxon>Embryophyta</taxon>
        <taxon>Tracheophyta</taxon>
        <taxon>Spermatophyta</taxon>
        <taxon>Magnoliopsida</taxon>
        <taxon>eudicotyledons</taxon>
        <taxon>Gunneridae</taxon>
        <taxon>Pentapetalae</taxon>
        <taxon>rosids</taxon>
        <taxon>Vitales</taxon>
        <taxon>Vitaceae</taxon>
        <taxon>Viteae</taxon>
        <taxon>Vitis</taxon>
    </lineage>
</organism>
<dbReference type="Proteomes" id="UP000288805">
    <property type="component" value="Unassembled WGS sequence"/>
</dbReference>